<evidence type="ECO:0000256" key="1">
    <source>
        <dbReference type="SAM" id="SignalP"/>
    </source>
</evidence>
<dbReference type="InterPro" id="IPR013424">
    <property type="entry name" value="Ice-binding_C"/>
</dbReference>
<organism evidence="3">
    <name type="scientific">Tunturiibacter empetritectus</name>
    <dbReference type="NCBI Taxonomy" id="3069691"/>
    <lineage>
        <taxon>Bacteria</taxon>
        <taxon>Pseudomonadati</taxon>
        <taxon>Acidobacteriota</taxon>
        <taxon>Terriglobia</taxon>
        <taxon>Terriglobales</taxon>
        <taxon>Acidobacteriaceae</taxon>
        <taxon>Tunturiibacter</taxon>
    </lineage>
</organism>
<evidence type="ECO:0000259" key="2">
    <source>
        <dbReference type="Pfam" id="PF07589"/>
    </source>
</evidence>
<feature type="chain" id="PRO_5043358396" evidence="1">
    <location>
        <begin position="22"/>
        <end position="212"/>
    </location>
</feature>
<name>A0AAU7Z9K5_9BACT</name>
<evidence type="ECO:0000313" key="3">
    <source>
        <dbReference type="EMBL" id="XCB25593.1"/>
    </source>
</evidence>
<dbReference type="NCBIfam" id="TIGR02595">
    <property type="entry name" value="PEP_CTERM"/>
    <property type="match status" value="1"/>
</dbReference>
<proteinExistence type="predicted"/>
<dbReference type="Pfam" id="PF07589">
    <property type="entry name" value="PEP-CTERM"/>
    <property type="match status" value="1"/>
</dbReference>
<reference evidence="3" key="1">
    <citation type="submission" date="2023-08" db="EMBL/GenBank/DDBJ databases">
        <authorList>
            <person name="Messyasz A."/>
            <person name="Mannisto M.K."/>
            <person name="Kerkhof L.J."/>
            <person name="Haggblom M."/>
        </authorList>
    </citation>
    <scope>NUCLEOTIDE SEQUENCE</scope>
    <source>
        <strain evidence="3">M8UP23</strain>
    </source>
</reference>
<feature type="domain" description="Ice-binding protein C-terminal" evidence="2">
    <location>
        <begin position="184"/>
        <end position="207"/>
    </location>
</feature>
<dbReference type="KEGG" id="temp:RBB75_14220"/>
<dbReference type="RefSeq" id="WP_353068461.1">
    <property type="nucleotide sequence ID" value="NZ_CP132932.1"/>
</dbReference>
<accession>A0AAU7Z9K5</accession>
<protein>
    <submittedName>
        <fullName evidence="3">PEP-CTERM sorting domain-containing protein</fullName>
    </submittedName>
</protein>
<dbReference type="AlphaFoldDB" id="A0AAU7Z9K5"/>
<feature type="signal peptide" evidence="1">
    <location>
        <begin position="1"/>
        <end position="21"/>
    </location>
</feature>
<reference evidence="3" key="2">
    <citation type="journal article" date="2024" name="Environ. Microbiol.">
        <title>Genome analysis and description of Tunturibacter gen. nov. expands the diversity of Terriglobia in tundra soils.</title>
        <authorList>
            <person name="Messyasz A."/>
            <person name="Mannisto M.K."/>
            <person name="Kerkhof L.J."/>
            <person name="Haggblom M.M."/>
        </authorList>
    </citation>
    <scope>NUCLEOTIDE SEQUENCE</scope>
    <source>
        <strain evidence="3">M8UP23</strain>
    </source>
</reference>
<dbReference type="PROSITE" id="PS51257">
    <property type="entry name" value="PROKAR_LIPOPROTEIN"/>
    <property type="match status" value="1"/>
</dbReference>
<gene>
    <name evidence="3" type="ORF">RBB75_14220</name>
</gene>
<dbReference type="EMBL" id="CP132932">
    <property type="protein sequence ID" value="XCB25593.1"/>
    <property type="molecule type" value="Genomic_DNA"/>
</dbReference>
<sequence length="212" mass="22038">MRLSLHALASLLALACIPLLADPIPYANVGQLAPDQSFTATGNGIVTAYFYSSSASNDDKIILWDKTSGTRTVPSLDNHTSAGGSSVSLSVKAGDSLIFVFDDVTTDQYFSSVDYFGTASPANYNDDGYNHAYSTASSGGVGGIPAGIYIGMEDLGATGLKPLTLSDLDYNDDSFIVTNVTTAPTPEPSTIILFGTGLVAAASALRRKFARG</sequence>
<keyword evidence="1" id="KW-0732">Signal</keyword>